<dbReference type="Pfam" id="PF00999">
    <property type="entry name" value="Na_H_Exchanger"/>
    <property type="match status" value="1"/>
</dbReference>
<evidence type="ECO:0000256" key="8">
    <source>
        <dbReference type="ARBA" id="ARBA00023136"/>
    </source>
</evidence>
<evidence type="ECO:0000256" key="3">
    <source>
        <dbReference type="ARBA" id="ARBA00022449"/>
    </source>
</evidence>
<keyword evidence="4" id="KW-1003">Cell membrane</keyword>
<feature type="transmembrane region" description="Helical" evidence="9">
    <location>
        <begin position="298"/>
        <end position="322"/>
    </location>
</feature>
<dbReference type="InterPro" id="IPR038770">
    <property type="entry name" value="Na+/solute_symporter_sf"/>
</dbReference>
<evidence type="ECO:0000256" key="7">
    <source>
        <dbReference type="ARBA" id="ARBA00023065"/>
    </source>
</evidence>
<dbReference type="PANTHER" id="PTHR32507">
    <property type="entry name" value="NA(+)/H(+) ANTIPORTER 1"/>
    <property type="match status" value="1"/>
</dbReference>
<feature type="transmembrane region" description="Helical" evidence="9">
    <location>
        <begin position="334"/>
        <end position="353"/>
    </location>
</feature>
<gene>
    <name evidence="11" type="ORF">CJU94_17585</name>
</gene>
<evidence type="ECO:0000256" key="5">
    <source>
        <dbReference type="ARBA" id="ARBA00022692"/>
    </source>
</evidence>
<evidence type="ECO:0000256" key="9">
    <source>
        <dbReference type="SAM" id="Phobius"/>
    </source>
</evidence>
<comment type="subcellular location">
    <subcellularLocation>
        <location evidence="1">Cell membrane</location>
        <topology evidence="1">Multi-pass membrane protein</topology>
    </subcellularLocation>
</comment>
<feature type="transmembrane region" description="Helical" evidence="9">
    <location>
        <begin position="56"/>
        <end position="76"/>
    </location>
</feature>
<accession>A0A248VMP2</accession>
<dbReference type="OrthoDB" id="9810860at2"/>
<name>A0A248VMP2_9BURK</name>
<dbReference type="PANTHER" id="PTHR32507:SF8">
    <property type="entry name" value="CNH1P"/>
    <property type="match status" value="1"/>
</dbReference>
<dbReference type="GO" id="GO:1902600">
    <property type="term" value="P:proton transmembrane transport"/>
    <property type="evidence" value="ECO:0007669"/>
    <property type="project" value="InterPro"/>
</dbReference>
<keyword evidence="5 9" id="KW-0812">Transmembrane</keyword>
<feature type="transmembrane region" description="Helical" evidence="9">
    <location>
        <begin position="88"/>
        <end position="110"/>
    </location>
</feature>
<feature type="domain" description="Cation/H+ exchanger transmembrane" evidence="10">
    <location>
        <begin position="10"/>
        <end position="383"/>
    </location>
</feature>
<feature type="transmembrane region" description="Helical" evidence="9">
    <location>
        <begin position="365"/>
        <end position="388"/>
    </location>
</feature>
<feature type="transmembrane region" description="Helical" evidence="9">
    <location>
        <begin position="275"/>
        <end position="291"/>
    </location>
</feature>
<sequence>MVLFAAFISLVFLYSLISRRLERTILTAPILFTAAGVLMTASPEVLTELALDRKGLLLVAELGLVMTLFADASRVAPRMLKGRVNLPVRLLTAGMLLTIVLGALCAMGVLGKLSLWEAGILAAILAPTDAGLGQVIVNSPQVPQRVRQALNVEAGLNDGLAVPFMMFFIALAAATEGKAGGSVLVGVLVQQIGYGTLIGLGIGLGGGWLIGFARRKEWMAEPLAQLGVVVLPLACVLASEATGASMFIAAFVAGLSAQAGFSEVGKHSVEFTEEWGQLFNFFVFFLFGLLVTRQWTQFSFAIFAYGVLSLTLIRMLPVAIALRGTGLSRPTVLFMGWFGPRGLASIVLALVYLEGETKLAGESTIKLAVTATVLLSILAHGLTALPGIRRYATAIARLNNNAAENEPPGPREKNPAPG</sequence>
<evidence type="ECO:0000313" key="12">
    <source>
        <dbReference type="Proteomes" id="UP000215158"/>
    </source>
</evidence>
<evidence type="ECO:0000313" key="11">
    <source>
        <dbReference type="EMBL" id="ASV99791.1"/>
    </source>
</evidence>
<feature type="transmembrane region" description="Helical" evidence="9">
    <location>
        <begin position="149"/>
        <end position="172"/>
    </location>
</feature>
<keyword evidence="12" id="KW-1185">Reference proteome</keyword>
<dbReference type="Proteomes" id="UP000215158">
    <property type="component" value="Chromosome 1"/>
</dbReference>
<evidence type="ECO:0000256" key="6">
    <source>
        <dbReference type="ARBA" id="ARBA00022989"/>
    </source>
</evidence>
<dbReference type="Gene3D" id="1.20.1530.20">
    <property type="match status" value="1"/>
</dbReference>
<keyword evidence="7" id="KW-0406">Ion transport</keyword>
<dbReference type="AlphaFoldDB" id="A0A248VMP2"/>
<evidence type="ECO:0000259" key="10">
    <source>
        <dbReference type="Pfam" id="PF00999"/>
    </source>
</evidence>
<evidence type="ECO:0000256" key="1">
    <source>
        <dbReference type="ARBA" id="ARBA00004651"/>
    </source>
</evidence>
<proteinExistence type="predicted"/>
<evidence type="ECO:0000256" key="2">
    <source>
        <dbReference type="ARBA" id="ARBA00022448"/>
    </source>
</evidence>
<dbReference type="KEGG" id="parb:CJU94_17585"/>
<evidence type="ECO:0000256" key="4">
    <source>
        <dbReference type="ARBA" id="ARBA00022475"/>
    </source>
</evidence>
<keyword evidence="8 9" id="KW-0472">Membrane</keyword>
<dbReference type="RefSeq" id="WP_095419777.1">
    <property type="nucleotide sequence ID" value="NZ_CP022989.1"/>
</dbReference>
<keyword evidence="6 9" id="KW-1133">Transmembrane helix</keyword>
<dbReference type="InterPro" id="IPR006153">
    <property type="entry name" value="Cation/H_exchanger_TM"/>
</dbReference>
<reference evidence="11 12" key="1">
    <citation type="submission" date="2017-08" db="EMBL/GenBank/DDBJ databases">
        <title>Identification and genetic characteristics of simultaneous BTEX- and naphthalene-degrading Paraburkholderia sp. BN5 isolated from petroleum-contaminated soil.</title>
        <authorList>
            <person name="Lee Y."/>
            <person name="Jeon C.O."/>
        </authorList>
    </citation>
    <scope>NUCLEOTIDE SEQUENCE [LARGE SCALE GENOMIC DNA]</scope>
    <source>
        <strain evidence="11 12">BN5</strain>
    </source>
</reference>
<organism evidence="11 12">
    <name type="scientific">Paraburkholderia aromaticivorans</name>
    <dbReference type="NCBI Taxonomy" id="2026199"/>
    <lineage>
        <taxon>Bacteria</taxon>
        <taxon>Pseudomonadati</taxon>
        <taxon>Pseudomonadota</taxon>
        <taxon>Betaproteobacteria</taxon>
        <taxon>Burkholderiales</taxon>
        <taxon>Burkholderiaceae</taxon>
        <taxon>Paraburkholderia</taxon>
    </lineage>
</organism>
<keyword evidence="3" id="KW-0050">Antiport</keyword>
<feature type="transmembrane region" description="Helical" evidence="9">
    <location>
        <begin position="223"/>
        <end position="255"/>
    </location>
</feature>
<feature type="transmembrane region" description="Helical" evidence="9">
    <location>
        <begin position="116"/>
        <end position="137"/>
    </location>
</feature>
<dbReference type="GO" id="GO:0015297">
    <property type="term" value="F:antiporter activity"/>
    <property type="evidence" value="ECO:0007669"/>
    <property type="project" value="UniProtKB-KW"/>
</dbReference>
<protein>
    <submittedName>
        <fullName evidence="11">Sodium:proton exchanger</fullName>
    </submittedName>
</protein>
<feature type="transmembrane region" description="Helical" evidence="9">
    <location>
        <begin position="192"/>
        <end position="211"/>
    </location>
</feature>
<dbReference type="EMBL" id="CP022989">
    <property type="protein sequence ID" value="ASV99791.1"/>
    <property type="molecule type" value="Genomic_DNA"/>
</dbReference>
<dbReference type="GO" id="GO:0005886">
    <property type="term" value="C:plasma membrane"/>
    <property type="evidence" value="ECO:0007669"/>
    <property type="project" value="UniProtKB-SubCell"/>
</dbReference>
<keyword evidence="2" id="KW-0813">Transport</keyword>